<protein>
    <submittedName>
        <fullName evidence="2">Circadian clock protein KaiB</fullName>
    </submittedName>
</protein>
<dbReference type="InterPro" id="IPR039022">
    <property type="entry name" value="KaiB-like"/>
</dbReference>
<feature type="domain" description="KaiB" evidence="1">
    <location>
        <begin position="17"/>
        <end position="98"/>
    </location>
</feature>
<dbReference type="Proteomes" id="UP000199048">
    <property type="component" value="Unassembled WGS sequence"/>
</dbReference>
<accession>A0A1I4PX55</accession>
<dbReference type="AlphaFoldDB" id="A0A1I4PX55"/>
<dbReference type="PANTHER" id="PTHR41709:SF2">
    <property type="entry name" value="CIRCADIAN CLOCK PROTEIN KAIB2"/>
    <property type="match status" value="1"/>
</dbReference>
<sequence>MSTGGAEGPDPAEYQLRLFIAGTSPRSQRTIENLRRICRQHLADRHNLVIVDIYQQPELAEADQVVAAPTLLKLTPEPLRRIIGDLSDEARVLRGLGIFPPLGGGDDPRI</sequence>
<dbReference type="STRING" id="582667.SAMN05192568_10276"/>
<evidence type="ECO:0000259" key="1">
    <source>
        <dbReference type="SMART" id="SM01248"/>
    </source>
</evidence>
<organism evidence="2 3">
    <name type="scientific">Methylobacterium pseudosasicola</name>
    <dbReference type="NCBI Taxonomy" id="582667"/>
    <lineage>
        <taxon>Bacteria</taxon>
        <taxon>Pseudomonadati</taxon>
        <taxon>Pseudomonadota</taxon>
        <taxon>Alphaproteobacteria</taxon>
        <taxon>Hyphomicrobiales</taxon>
        <taxon>Methylobacteriaceae</taxon>
        <taxon>Methylobacterium</taxon>
    </lineage>
</organism>
<dbReference type="Pfam" id="PF07689">
    <property type="entry name" value="KaiB"/>
    <property type="match status" value="1"/>
</dbReference>
<dbReference type="InterPro" id="IPR011649">
    <property type="entry name" value="KaiB_domain"/>
</dbReference>
<reference evidence="3" key="1">
    <citation type="submission" date="2016-10" db="EMBL/GenBank/DDBJ databases">
        <authorList>
            <person name="Varghese N."/>
            <person name="Submissions S."/>
        </authorList>
    </citation>
    <scope>NUCLEOTIDE SEQUENCE [LARGE SCALE GENOMIC DNA]</scope>
    <source>
        <strain evidence="3">BL36</strain>
    </source>
</reference>
<dbReference type="GO" id="GO:0048511">
    <property type="term" value="P:rhythmic process"/>
    <property type="evidence" value="ECO:0007669"/>
    <property type="project" value="InterPro"/>
</dbReference>
<proteinExistence type="predicted"/>
<dbReference type="SUPFAM" id="SSF52833">
    <property type="entry name" value="Thioredoxin-like"/>
    <property type="match status" value="1"/>
</dbReference>
<dbReference type="PANTHER" id="PTHR41709">
    <property type="entry name" value="KAIB-LIKE PROTEIN 1"/>
    <property type="match status" value="1"/>
</dbReference>
<dbReference type="SMART" id="SM01248">
    <property type="entry name" value="KaiB"/>
    <property type="match status" value="1"/>
</dbReference>
<name>A0A1I4PX55_9HYPH</name>
<keyword evidence="3" id="KW-1185">Reference proteome</keyword>
<dbReference type="EMBL" id="FOTK01000027">
    <property type="protein sequence ID" value="SFM32389.1"/>
    <property type="molecule type" value="Genomic_DNA"/>
</dbReference>
<dbReference type="CDD" id="cd02978">
    <property type="entry name" value="KaiB_like"/>
    <property type="match status" value="1"/>
</dbReference>
<dbReference type="InterPro" id="IPR036249">
    <property type="entry name" value="Thioredoxin-like_sf"/>
</dbReference>
<dbReference type="RefSeq" id="WP_243960452.1">
    <property type="nucleotide sequence ID" value="NZ_FOTK01000027.1"/>
</dbReference>
<dbReference type="Gene3D" id="3.40.30.10">
    <property type="entry name" value="Glutaredoxin"/>
    <property type="match status" value="1"/>
</dbReference>
<evidence type="ECO:0000313" key="2">
    <source>
        <dbReference type="EMBL" id="SFM32389.1"/>
    </source>
</evidence>
<evidence type="ECO:0000313" key="3">
    <source>
        <dbReference type="Proteomes" id="UP000199048"/>
    </source>
</evidence>
<gene>
    <name evidence="2" type="ORF">SAMN05192568_10276</name>
</gene>